<reference evidence="1" key="2">
    <citation type="journal article" date="2023" name="BMC Genomics">
        <title>Pest status, molecular evolution, and epigenetic factors derived from the genome assembly of Frankliniella fusca, a thysanopteran phytovirus vector.</title>
        <authorList>
            <person name="Catto M.A."/>
            <person name="Labadie P.E."/>
            <person name="Jacobson A.L."/>
            <person name="Kennedy G.G."/>
            <person name="Srinivasan R."/>
            <person name="Hunt B.G."/>
        </authorList>
    </citation>
    <scope>NUCLEOTIDE SEQUENCE</scope>
    <source>
        <tissue evidence="1">Head</tissue>
    </source>
</reference>
<proteinExistence type="predicted"/>
<keyword evidence="2" id="KW-1185">Reference proteome</keyword>
<keyword evidence="1" id="KW-0472">Membrane</keyword>
<dbReference type="EMBL" id="JAHWGI010000280">
    <property type="protein sequence ID" value="KAK3911600.1"/>
    <property type="molecule type" value="Genomic_DNA"/>
</dbReference>
<dbReference type="AlphaFoldDB" id="A0AAE1L9U3"/>
<sequence length="114" mass="12814">MDRHLHERLYLDSMVPLNVNSSCDVMLDLQLDSAALQAQTGRPPVLTAAVTFRLPAQVLWHFWANAEQIISSGSYLVESCVSMPNDQELICNFTATVNVRMSFYWPAVIIGKFP</sequence>
<keyword evidence="1" id="KW-0812">Transmembrane</keyword>
<evidence type="ECO:0000313" key="2">
    <source>
        <dbReference type="Proteomes" id="UP001219518"/>
    </source>
</evidence>
<accession>A0AAE1L9U3</accession>
<comment type="caution">
    <text evidence="1">The sequence shown here is derived from an EMBL/GenBank/DDBJ whole genome shotgun (WGS) entry which is preliminary data.</text>
</comment>
<protein>
    <submittedName>
        <fullName evidence="1">Transmembrane transporter swnT</fullName>
    </submittedName>
</protein>
<reference evidence="1" key="1">
    <citation type="submission" date="2021-07" db="EMBL/GenBank/DDBJ databases">
        <authorList>
            <person name="Catto M.A."/>
            <person name="Jacobson A."/>
            <person name="Kennedy G."/>
            <person name="Labadie P."/>
            <person name="Hunt B.G."/>
            <person name="Srinivasan R."/>
        </authorList>
    </citation>
    <scope>NUCLEOTIDE SEQUENCE</scope>
    <source>
        <strain evidence="1">PL_HMW_Pooled</strain>
        <tissue evidence="1">Head</tissue>
    </source>
</reference>
<organism evidence="1 2">
    <name type="scientific">Frankliniella fusca</name>
    <dbReference type="NCBI Taxonomy" id="407009"/>
    <lineage>
        <taxon>Eukaryota</taxon>
        <taxon>Metazoa</taxon>
        <taxon>Ecdysozoa</taxon>
        <taxon>Arthropoda</taxon>
        <taxon>Hexapoda</taxon>
        <taxon>Insecta</taxon>
        <taxon>Pterygota</taxon>
        <taxon>Neoptera</taxon>
        <taxon>Paraneoptera</taxon>
        <taxon>Thysanoptera</taxon>
        <taxon>Terebrantia</taxon>
        <taxon>Thripoidea</taxon>
        <taxon>Thripidae</taxon>
        <taxon>Frankliniella</taxon>
    </lineage>
</organism>
<dbReference type="Proteomes" id="UP001219518">
    <property type="component" value="Unassembled WGS sequence"/>
</dbReference>
<evidence type="ECO:0000313" key="1">
    <source>
        <dbReference type="EMBL" id="KAK3911600.1"/>
    </source>
</evidence>
<gene>
    <name evidence="1" type="ORF">KUF71_021261</name>
</gene>
<name>A0AAE1L9U3_9NEOP</name>